<dbReference type="Gene3D" id="3.90.1640.10">
    <property type="entry name" value="inorganic pyrophosphatase (n-terminal core)"/>
    <property type="match status" value="1"/>
</dbReference>
<dbReference type="Pfam" id="PF02833">
    <property type="entry name" value="DHHA2"/>
    <property type="match status" value="1"/>
</dbReference>
<dbReference type="InterPro" id="IPR038222">
    <property type="entry name" value="DHHA2_dom_sf"/>
</dbReference>
<comment type="cofactor">
    <cofactor evidence="1">
        <name>Mn(2+)</name>
        <dbReference type="ChEBI" id="CHEBI:29035"/>
    </cofactor>
</comment>
<keyword evidence="2" id="KW-0479">Metal-binding</keyword>
<dbReference type="SUPFAM" id="SSF64182">
    <property type="entry name" value="DHH phosphoesterases"/>
    <property type="match status" value="1"/>
</dbReference>
<dbReference type="Proteomes" id="UP000503462">
    <property type="component" value="Chromosome 5"/>
</dbReference>
<evidence type="ECO:0000259" key="5">
    <source>
        <dbReference type="SMART" id="SM01131"/>
    </source>
</evidence>
<reference evidence="6 7" key="1">
    <citation type="journal article" date="2016" name="Sci. Rep.">
        <title>Peltaster fructicola genome reveals evolution from an invasive phytopathogen to an ectophytic parasite.</title>
        <authorList>
            <person name="Xu C."/>
            <person name="Chen H."/>
            <person name="Gleason M.L."/>
            <person name="Xu J.R."/>
            <person name="Liu H."/>
            <person name="Zhang R."/>
            <person name="Sun G."/>
        </authorList>
    </citation>
    <scope>NUCLEOTIDE SEQUENCE [LARGE SCALE GENOMIC DNA]</scope>
    <source>
        <strain evidence="6 7">LNHT1506</strain>
    </source>
</reference>
<gene>
    <name evidence="6" type="ORF">AMS68_007470</name>
</gene>
<sequence>MRSSVRTYLVRAKKHLYTTKKSGSITKFVVGNESADLDSIACAIVYGYIQTSSSRSHSAQDIVIPVTNIPAADLSLRPELTALLTHADVKPEHLITLDDIKAAGLDSEQTAWTLVDHNVLTGLLAKSFASRIGGVIDHHEDEDRIPKDAVPRLIEKSGSCCSLLANYSRPTWDEINSRASGIGAAIAQDDGRLLDDAAYASTWTAHVAKLAIGPILIDTINMTDEHKVTDTDRKALRYLEALVNIAPRVGKDYDRDSFFKELDAAKSDVAGLSVRDLLRKDYKEWDEDDIKLGTGVIVKPLSFAKSRSDDWEKDISSFMEERGVNVMAVTTAFNDEQGVFHRELALFTTSDDKAVQTAKAFVATATKELQLEDQELGLTSGQFGYCHGWTQRNLAASRKQSAPLLRKAMQHRNTAKV</sequence>
<dbReference type="InterPro" id="IPR038763">
    <property type="entry name" value="DHH_sf"/>
</dbReference>
<evidence type="ECO:0000313" key="6">
    <source>
        <dbReference type="EMBL" id="QIX01953.1"/>
    </source>
</evidence>
<evidence type="ECO:0000256" key="2">
    <source>
        <dbReference type="ARBA" id="ARBA00022723"/>
    </source>
</evidence>
<organism evidence="6 7">
    <name type="scientific">Peltaster fructicola</name>
    <dbReference type="NCBI Taxonomy" id="286661"/>
    <lineage>
        <taxon>Eukaryota</taxon>
        <taxon>Fungi</taxon>
        <taxon>Dikarya</taxon>
        <taxon>Ascomycota</taxon>
        <taxon>Pezizomycotina</taxon>
        <taxon>Dothideomycetes</taxon>
        <taxon>Dothideomycetes incertae sedis</taxon>
        <taxon>Peltaster</taxon>
    </lineage>
</organism>
<dbReference type="PANTHER" id="PTHR12112:SF39">
    <property type="entry name" value="EG:152A3.5 PROTEIN (FBGN0003116_PN PROTEIN)"/>
    <property type="match status" value="1"/>
</dbReference>
<dbReference type="InterPro" id="IPR001667">
    <property type="entry name" value="DDH_dom"/>
</dbReference>
<evidence type="ECO:0000256" key="4">
    <source>
        <dbReference type="ARBA" id="ARBA00023211"/>
    </source>
</evidence>
<dbReference type="GO" id="GO:0046872">
    <property type="term" value="F:metal ion binding"/>
    <property type="evidence" value="ECO:0007669"/>
    <property type="project" value="UniProtKB-KW"/>
</dbReference>
<accession>A0A6H0Y4N0</accession>
<dbReference type="GO" id="GO:0004309">
    <property type="term" value="F:exopolyphosphatase activity"/>
    <property type="evidence" value="ECO:0007669"/>
    <property type="project" value="TreeGrafter"/>
</dbReference>
<dbReference type="EMBL" id="CP051143">
    <property type="protein sequence ID" value="QIX01953.1"/>
    <property type="molecule type" value="Genomic_DNA"/>
</dbReference>
<dbReference type="PANTHER" id="PTHR12112">
    <property type="entry name" value="BNIP - RELATED"/>
    <property type="match status" value="1"/>
</dbReference>
<protein>
    <recommendedName>
        <fullName evidence="5">DHHA2 domain-containing protein</fullName>
    </recommendedName>
</protein>
<feature type="domain" description="DHHA2" evidence="5">
    <location>
        <begin position="259"/>
        <end position="409"/>
    </location>
</feature>
<dbReference type="Gene3D" id="3.10.310.20">
    <property type="entry name" value="DHHA2 domain"/>
    <property type="match status" value="1"/>
</dbReference>
<keyword evidence="3" id="KW-0378">Hydrolase</keyword>
<dbReference type="SMART" id="SM01131">
    <property type="entry name" value="DHHA2"/>
    <property type="match status" value="1"/>
</dbReference>
<dbReference type="Pfam" id="PF01368">
    <property type="entry name" value="DHH"/>
    <property type="match status" value="1"/>
</dbReference>
<proteinExistence type="predicted"/>
<evidence type="ECO:0000256" key="3">
    <source>
        <dbReference type="ARBA" id="ARBA00022801"/>
    </source>
</evidence>
<dbReference type="AlphaFoldDB" id="A0A6H0Y4N0"/>
<evidence type="ECO:0000313" key="7">
    <source>
        <dbReference type="Proteomes" id="UP000503462"/>
    </source>
</evidence>
<keyword evidence="4" id="KW-0464">Manganese</keyword>
<dbReference type="GO" id="GO:0005737">
    <property type="term" value="C:cytoplasm"/>
    <property type="evidence" value="ECO:0007669"/>
    <property type="project" value="InterPro"/>
</dbReference>
<dbReference type="OrthoDB" id="374045at2759"/>
<dbReference type="InterPro" id="IPR004097">
    <property type="entry name" value="DHHA2"/>
</dbReference>
<keyword evidence="7" id="KW-1185">Reference proteome</keyword>
<evidence type="ECO:0000256" key="1">
    <source>
        <dbReference type="ARBA" id="ARBA00001936"/>
    </source>
</evidence>
<name>A0A6H0Y4N0_9PEZI</name>